<accession>A0AAV4S0B8</accession>
<dbReference type="Proteomes" id="UP001054945">
    <property type="component" value="Unassembled WGS sequence"/>
</dbReference>
<keyword evidence="1" id="KW-0472">Membrane</keyword>
<proteinExistence type="predicted"/>
<comment type="caution">
    <text evidence="2">The sequence shown here is derived from an EMBL/GenBank/DDBJ whole genome shotgun (WGS) entry which is preliminary data.</text>
</comment>
<dbReference type="EMBL" id="BPLR01008833">
    <property type="protein sequence ID" value="GIY27598.1"/>
    <property type="molecule type" value="Genomic_DNA"/>
</dbReference>
<reference evidence="2 3" key="1">
    <citation type="submission" date="2021-06" db="EMBL/GenBank/DDBJ databases">
        <title>Caerostris extrusa draft genome.</title>
        <authorList>
            <person name="Kono N."/>
            <person name="Arakawa K."/>
        </authorList>
    </citation>
    <scope>NUCLEOTIDE SEQUENCE [LARGE SCALE GENOMIC DNA]</scope>
</reference>
<name>A0AAV4S0B8_CAEEX</name>
<evidence type="ECO:0000313" key="2">
    <source>
        <dbReference type="EMBL" id="GIY27598.1"/>
    </source>
</evidence>
<evidence type="ECO:0000256" key="1">
    <source>
        <dbReference type="SAM" id="Phobius"/>
    </source>
</evidence>
<dbReference type="AlphaFoldDB" id="A0AAV4S0B8"/>
<protein>
    <submittedName>
        <fullName evidence="2">Uncharacterized protein</fullName>
    </submittedName>
</protein>
<evidence type="ECO:0000313" key="3">
    <source>
        <dbReference type="Proteomes" id="UP001054945"/>
    </source>
</evidence>
<keyword evidence="1" id="KW-0812">Transmembrane</keyword>
<organism evidence="2 3">
    <name type="scientific">Caerostris extrusa</name>
    <name type="common">Bark spider</name>
    <name type="synonym">Caerostris bankana</name>
    <dbReference type="NCBI Taxonomy" id="172846"/>
    <lineage>
        <taxon>Eukaryota</taxon>
        <taxon>Metazoa</taxon>
        <taxon>Ecdysozoa</taxon>
        <taxon>Arthropoda</taxon>
        <taxon>Chelicerata</taxon>
        <taxon>Arachnida</taxon>
        <taxon>Araneae</taxon>
        <taxon>Araneomorphae</taxon>
        <taxon>Entelegynae</taxon>
        <taxon>Araneoidea</taxon>
        <taxon>Araneidae</taxon>
        <taxon>Caerostris</taxon>
    </lineage>
</organism>
<sequence length="103" mass="12171">MCQKGCQLRVNKHSRSRRVIRSGWKIIFFYCGIFRNFSYHLLSARSFCIFNKMKCNWSQHGLHPGEPPARVCQLIIWNSTCVEIVETIHRLLHSTRPRRPASQ</sequence>
<gene>
    <name evidence="2" type="ORF">CEXT_1801</name>
</gene>
<keyword evidence="3" id="KW-1185">Reference proteome</keyword>
<keyword evidence="1" id="KW-1133">Transmembrane helix</keyword>
<feature type="transmembrane region" description="Helical" evidence="1">
    <location>
        <begin position="22"/>
        <end position="42"/>
    </location>
</feature>